<dbReference type="Pfam" id="PF05050">
    <property type="entry name" value="Methyltransf_21"/>
    <property type="match status" value="1"/>
</dbReference>
<dbReference type="Proteomes" id="UP001501310">
    <property type="component" value="Unassembled WGS sequence"/>
</dbReference>
<dbReference type="SUPFAM" id="SSF53335">
    <property type="entry name" value="S-adenosyl-L-methionine-dependent methyltransferases"/>
    <property type="match status" value="1"/>
</dbReference>
<dbReference type="NCBIfam" id="TIGR01444">
    <property type="entry name" value="fkbM_fam"/>
    <property type="match status" value="1"/>
</dbReference>
<evidence type="ECO:0000313" key="3">
    <source>
        <dbReference type="Proteomes" id="UP001501310"/>
    </source>
</evidence>
<protein>
    <submittedName>
        <fullName evidence="2">[alpha-L-fucopyranosyl-(1-&gt;3)-alpha-L-rhamnopyran osyl-(1-&gt;3)-2-O-methyl-alpha-L-rhamnopyranosyl] dimycocerosyl phenol-phthiocerol 2'''-O-methyltransferase</fullName>
    </submittedName>
</protein>
<accession>A0ABP7RYZ0</accession>
<name>A0ABP7RYZ0_9SPHN</name>
<gene>
    <name evidence="2" type="ORF">GCM10022211_15050</name>
</gene>
<dbReference type="InterPro" id="IPR053188">
    <property type="entry name" value="FkbM_Methyltransferase"/>
</dbReference>
<evidence type="ECO:0000313" key="2">
    <source>
        <dbReference type="EMBL" id="GAA4004095.1"/>
    </source>
</evidence>
<dbReference type="Gene3D" id="3.40.50.150">
    <property type="entry name" value="Vaccinia Virus protein VP39"/>
    <property type="match status" value="1"/>
</dbReference>
<dbReference type="PANTHER" id="PTHR36973:SF4">
    <property type="entry name" value="NODULATION PROTEIN"/>
    <property type="match status" value="1"/>
</dbReference>
<proteinExistence type="predicted"/>
<feature type="domain" description="Methyltransferase FkbM" evidence="1">
    <location>
        <begin position="43"/>
        <end position="214"/>
    </location>
</feature>
<dbReference type="PANTHER" id="PTHR36973">
    <property type="entry name" value="SLL1456 PROTEIN-RELATED"/>
    <property type="match status" value="1"/>
</dbReference>
<sequence length="239" mass="27406">MTPQEFFMKARARLLGEKTRWMRIESRFVVQFLRHFDVDCVFDVGANEGQYALRLRRAGFKGTIISFEPHPGMTRILKSRAAGDPRWIVIERALDSVAKETTFNVSEQSEMSSLHSPTLEGETRFWNGLHDQRSITIQTTTLDAIFLDLRTEHGFRRPFLKLDTQGHDMEVVRGGAAVMNDFVGLQSELAFTKLYENSPDYAQSLAFYQSLGFKISGLLPNNEGHFPDLLEMDCIMYRV</sequence>
<organism evidence="2 3">
    <name type="scientific">Sphingomonas humi</name>
    <dbReference type="NCBI Taxonomy" id="335630"/>
    <lineage>
        <taxon>Bacteria</taxon>
        <taxon>Pseudomonadati</taxon>
        <taxon>Pseudomonadota</taxon>
        <taxon>Alphaproteobacteria</taxon>
        <taxon>Sphingomonadales</taxon>
        <taxon>Sphingomonadaceae</taxon>
        <taxon>Sphingomonas</taxon>
    </lineage>
</organism>
<evidence type="ECO:0000259" key="1">
    <source>
        <dbReference type="Pfam" id="PF05050"/>
    </source>
</evidence>
<dbReference type="InterPro" id="IPR029063">
    <property type="entry name" value="SAM-dependent_MTases_sf"/>
</dbReference>
<reference evidence="3" key="1">
    <citation type="journal article" date="2019" name="Int. J. Syst. Evol. Microbiol.">
        <title>The Global Catalogue of Microorganisms (GCM) 10K type strain sequencing project: providing services to taxonomists for standard genome sequencing and annotation.</title>
        <authorList>
            <consortium name="The Broad Institute Genomics Platform"/>
            <consortium name="The Broad Institute Genome Sequencing Center for Infectious Disease"/>
            <person name="Wu L."/>
            <person name="Ma J."/>
        </authorList>
    </citation>
    <scope>NUCLEOTIDE SEQUENCE [LARGE SCALE GENOMIC DNA]</scope>
    <source>
        <strain evidence="3">JCM 16603</strain>
    </source>
</reference>
<dbReference type="EMBL" id="BAAAZD010000001">
    <property type="protein sequence ID" value="GAA4004095.1"/>
    <property type="molecule type" value="Genomic_DNA"/>
</dbReference>
<dbReference type="InterPro" id="IPR006342">
    <property type="entry name" value="FkbM_mtfrase"/>
</dbReference>
<keyword evidence="3" id="KW-1185">Reference proteome</keyword>
<comment type="caution">
    <text evidence="2">The sequence shown here is derived from an EMBL/GenBank/DDBJ whole genome shotgun (WGS) entry which is preliminary data.</text>
</comment>
<dbReference type="RefSeq" id="WP_344709563.1">
    <property type="nucleotide sequence ID" value="NZ_BAAAZD010000001.1"/>
</dbReference>